<evidence type="ECO:0000259" key="3">
    <source>
        <dbReference type="PROSITE" id="PS51186"/>
    </source>
</evidence>
<evidence type="ECO:0000256" key="1">
    <source>
        <dbReference type="ARBA" id="ARBA00022679"/>
    </source>
</evidence>
<reference evidence="4 5" key="1">
    <citation type="submission" date="2016-10" db="EMBL/GenBank/DDBJ databases">
        <authorList>
            <person name="Varghese N."/>
            <person name="Submissions S."/>
        </authorList>
    </citation>
    <scope>NUCLEOTIDE SEQUENCE [LARGE SCALE GENOMIC DNA]</scope>
    <source>
        <strain evidence="4 5">FF3</strain>
    </source>
</reference>
<dbReference type="EMBL" id="FNYY01000008">
    <property type="protein sequence ID" value="SEJ66859.1"/>
    <property type="molecule type" value="Genomic_DNA"/>
</dbReference>
<accession>A0A975WAZ4</accession>
<dbReference type="GO" id="GO:0016747">
    <property type="term" value="F:acyltransferase activity, transferring groups other than amino-acyl groups"/>
    <property type="evidence" value="ECO:0007669"/>
    <property type="project" value="InterPro"/>
</dbReference>
<dbReference type="GeneID" id="80818868"/>
<dbReference type="Pfam" id="PF00583">
    <property type="entry name" value="Acetyltransf_1"/>
    <property type="match status" value="1"/>
</dbReference>
<dbReference type="InterPro" id="IPR016181">
    <property type="entry name" value="Acyl_CoA_acyltransferase"/>
</dbReference>
<dbReference type="InterPro" id="IPR000182">
    <property type="entry name" value="GNAT_dom"/>
</dbReference>
<feature type="domain" description="N-acetyltransferase" evidence="3">
    <location>
        <begin position="1"/>
        <end position="137"/>
    </location>
</feature>
<dbReference type="Proteomes" id="UP000182932">
    <property type="component" value="Unassembled WGS sequence"/>
</dbReference>
<keyword evidence="1" id="KW-0808">Transferase</keyword>
<dbReference type="InterPro" id="IPR050680">
    <property type="entry name" value="YpeA/RimI_acetyltransf"/>
</dbReference>
<comment type="caution">
    <text evidence="4">The sequence shown here is derived from an EMBL/GenBank/DDBJ whole genome shotgun (WGS) entry which is preliminary data.</text>
</comment>
<organism evidence="4 5">
    <name type="scientific">Marinovum algicola</name>
    <dbReference type="NCBI Taxonomy" id="42444"/>
    <lineage>
        <taxon>Bacteria</taxon>
        <taxon>Pseudomonadati</taxon>
        <taxon>Pseudomonadota</taxon>
        <taxon>Alphaproteobacteria</taxon>
        <taxon>Rhodobacterales</taxon>
        <taxon>Roseobacteraceae</taxon>
        <taxon>Marinovum</taxon>
    </lineage>
</organism>
<keyword evidence="5" id="KW-1185">Reference proteome</keyword>
<protein>
    <submittedName>
        <fullName evidence="4">Ribosomal-protein-alanine N-acetyltransferase</fullName>
    </submittedName>
</protein>
<evidence type="ECO:0000313" key="5">
    <source>
        <dbReference type="Proteomes" id="UP000182932"/>
    </source>
</evidence>
<gene>
    <name evidence="4" type="ORF">SAMN04487940_108199</name>
</gene>
<dbReference type="PANTHER" id="PTHR43420">
    <property type="entry name" value="ACETYLTRANSFERASE"/>
    <property type="match status" value="1"/>
</dbReference>
<dbReference type="RefSeq" id="WP_074837010.1">
    <property type="nucleotide sequence ID" value="NZ_FNYY01000008.1"/>
</dbReference>
<name>A0A975WAZ4_9RHOB</name>
<evidence type="ECO:0000256" key="2">
    <source>
        <dbReference type="ARBA" id="ARBA00023315"/>
    </source>
</evidence>
<dbReference type="Gene3D" id="3.40.630.30">
    <property type="match status" value="1"/>
</dbReference>
<dbReference type="PANTHER" id="PTHR43420:SF44">
    <property type="entry name" value="ACETYLTRANSFERASE YPEA"/>
    <property type="match status" value="1"/>
</dbReference>
<dbReference type="AlphaFoldDB" id="A0A975WAZ4"/>
<keyword evidence="2" id="KW-0012">Acyltransferase</keyword>
<dbReference type="PROSITE" id="PS51186">
    <property type="entry name" value="GNAT"/>
    <property type="match status" value="1"/>
</dbReference>
<evidence type="ECO:0000313" key="4">
    <source>
        <dbReference type="EMBL" id="SEJ66859.1"/>
    </source>
</evidence>
<sequence length="137" mass="14355">MRPEALAALHSAAFAPARGWSAAEFDSFLADPACLLVARPEGFALARVTLDEAELLTIATDPARRRQGVARGLLGALFGGLAGRGAETLFLEVAEDNAAARALYAGAGFAMAGRRRGYYPRRDGAAVDALILRRALG</sequence>
<dbReference type="SUPFAM" id="SSF55729">
    <property type="entry name" value="Acyl-CoA N-acyltransferases (Nat)"/>
    <property type="match status" value="1"/>
</dbReference>
<proteinExistence type="predicted"/>